<comment type="caution">
    <text evidence="3">Lacks conserved residue(s) required for the propagation of feature annotation.</text>
</comment>
<keyword evidence="4" id="KW-0812">Transmembrane</keyword>
<keyword evidence="4" id="KW-0472">Membrane</keyword>
<evidence type="ECO:0000256" key="3">
    <source>
        <dbReference type="PROSITE-ProRule" id="PRU00059"/>
    </source>
</evidence>
<feature type="domain" description="CUB" evidence="5">
    <location>
        <begin position="18"/>
        <end position="143"/>
    </location>
</feature>
<dbReference type="RefSeq" id="XP_022344206.1">
    <property type="nucleotide sequence ID" value="XM_022488498.1"/>
</dbReference>
<evidence type="ECO:0000313" key="7">
    <source>
        <dbReference type="RefSeq" id="XP_022344206.1"/>
    </source>
</evidence>
<dbReference type="Pfam" id="PF00431">
    <property type="entry name" value="CUB"/>
    <property type="match status" value="1"/>
</dbReference>
<dbReference type="GeneID" id="111137175"/>
<keyword evidence="6" id="KW-1185">Reference proteome</keyword>
<dbReference type="AlphaFoldDB" id="A0A8B8EW51"/>
<keyword evidence="1" id="KW-0677">Repeat</keyword>
<proteinExistence type="predicted"/>
<evidence type="ECO:0000256" key="1">
    <source>
        <dbReference type="ARBA" id="ARBA00022737"/>
    </source>
</evidence>
<gene>
    <name evidence="7" type="primary">LOC111137175</name>
</gene>
<accession>A0A8B8EW51</accession>
<dbReference type="CDD" id="cd00041">
    <property type="entry name" value="CUB"/>
    <property type="match status" value="1"/>
</dbReference>
<evidence type="ECO:0000256" key="4">
    <source>
        <dbReference type="SAM" id="Phobius"/>
    </source>
</evidence>
<dbReference type="PANTHER" id="PTHR24251">
    <property type="entry name" value="OVOCHYMASE-RELATED"/>
    <property type="match status" value="1"/>
</dbReference>
<dbReference type="Gene3D" id="2.60.120.290">
    <property type="entry name" value="Spermadhesin, CUB domain"/>
    <property type="match status" value="1"/>
</dbReference>
<dbReference type="SMART" id="SM00042">
    <property type="entry name" value="CUB"/>
    <property type="match status" value="1"/>
</dbReference>
<dbReference type="OrthoDB" id="6162214at2759"/>
<evidence type="ECO:0000259" key="5">
    <source>
        <dbReference type="PROSITE" id="PS01180"/>
    </source>
</evidence>
<dbReference type="PANTHER" id="PTHR24251:SF50">
    <property type="entry name" value="ATTRACTIN-LIKE 1A"/>
    <property type="match status" value="1"/>
</dbReference>
<dbReference type="SUPFAM" id="SSF49854">
    <property type="entry name" value="Spermadhesin, CUB domain"/>
    <property type="match status" value="1"/>
</dbReference>
<dbReference type="PROSITE" id="PS01180">
    <property type="entry name" value="CUB"/>
    <property type="match status" value="1"/>
</dbReference>
<dbReference type="KEGG" id="cvn:111137175"/>
<reference evidence="7" key="1">
    <citation type="submission" date="2025-08" db="UniProtKB">
        <authorList>
            <consortium name="RefSeq"/>
        </authorList>
    </citation>
    <scope>IDENTIFICATION</scope>
    <source>
        <tissue evidence="7">Whole sample</tissue>
    </source>
</reference>
<sequence length="311" mass="35206">MVNKTRGDSSTTLYIMVCNDSASAGKREKLNTITEYMNGTRGTITSPNYPEDYPANINYTWVLRMGKIKTHVVFTIQELDLSRMIPCADYVKIRRTDPCCLTVFKKCGMYSGDVSVKGREFQFSMVTDKKFSGKGFKLLWKATGTIKIKTNTDPRQPIKKDTVTRNTIIKTTTVKEKDNSTNNWQSLGHTELSSTKRSPTPIELLLSTPLTYGIGFLSLFGVIIILLVVILSIVCKQRRRNRQSKHIYFCAPSDKSSMQTGIDQEPVQKRITASYKQKNGNSIVHGEPAENDYMELSDVETRQSIIYVNHI</sequence>
<dbReference type="InterPro" id="IPR035914">
    <property type="entry name" value="Sperma_CUB_dom_sf"/>
</dbReference>
<keyword evidence="4" id="KW-1133">Transmembrane helix</keyword>
<evidence type="ECO:0000313" key="6">
    <source>
        <dbReference type="Proteomes" id="UP000694844"/>
    </source>
</evidence>
<evidence type="ECO:0000256" key="2">
    <source>
        <dbReference type="ARBA" id="ARBA00023157"/>
    </source>
</evidence>
<keyword evidence="2" id="KW-1015">Disulfide bond</keyword>
<feature type="transmembrane region" description="Helical" evidence="4">
    <location>
        <begin position="210"/>
        <end position="235"/>
    </location>
</feature>
<dbReference type="InterPro" id="IPR000859">
    <property type="entry name" value="CUB_dom"/>
</dbReference>
<dbReference type="Proteomes" id="UP000694844">
    <property type="component" value="Chromosome 5"/>
</dbReference>
<protein>
    <submittedName>
        <fullName evidence="7">Uncharacterized protein LOC111137175 isoform X1</fullName>
    </submittedName>
</protein>
<name>A0A8B8EW51_CRAVI</name>
<organism evidence="6 7">
    <name type="scientific">Crassostrea virginica</name>
    <name type="common">Eastern oyster</name>
    <dbReference type="NCBI Taxonomy" id="6565"/>
    <lineage>
        <taxon>Eukaryota</taxon>
        <taxon>Metazoa</taxon>
        <taxon>Spiralia</taxon>
        <taxon>Lophotrochozoa</taxon>
        <taxon>Mollusca</taxon>
        <taxon>Bivalvia</taxon>
        <taxon>Autobranchia</taxon>
        <taxon>Pteriomorphia</taxon>
        <taxon>Ostreida</taxon>
        <taxon>Ostreoidea</taxon>
        <taxon>Ostreidae</taxon>
        <taxon>Crassostrea</taxon>
    </lineage>
</organism>